<dbReference type="EMBL" id="CP000667">
    <property type="protein sequence ID" value="ABP56969.1"/>
    <property type="molecule type" value="Genomic_DNA"/>
</dbReference>
<keyword evidence="2" id="KW-1133">Transmembrane helix</keyword>
<feature type="region of interest" description="Disordered" evidence="1">
    <location>
        <begin position="1"/>
        <end position="22"/>
    </location>
</feature>
<keyword evidence="2" id="KW-0812">Transmembrane</keyword>
<gene>
    <name evidence="3" type="ordered locus">Strop_4541</name>
</gene>
<dbReference type="Proteomes" id="UP000000235">
    <property type="component" value="Chromosome"/>
</dbReference>
<keyword evidence="2" id="KW-0472">Membrane</keyword>
<reference evidence="4" key="1">
    <citation type="journal article" date="2007" name="Proc. Natl. Acad. Sci. U.S.A.">
        <title>Genome sequencing reveals complex secondary metabolome in the marine actinomycete Salinispora tropica.</title>
        <authorList>
            <person name="Udwary D.W."/>
            <person name="Zeigler L."/>
            <person name="Asolkar R.N."/>
            <person name="Singan V."/>
            <person name="Lapidus A."/>
            <person name="Fenical W."/>
            <person name="Jensen P.R."/>
            <person name="Moore B.S."/>
        </authorList>
    </citation>
    <scope>NUCLEOTIDE SEQUENCE [LARGE SCALE GENOMIC DNA]</scope>
    <source>
        <strain evidence="4">ATCC BAA-916 / DSM 44818 / CNB-440</strain>
    </source>
</reference>
<proteinExistence type="predicted"/>
<feature type="transmembrane region" description="Helical" evidence="2">
    <location>
        <begin position="29"/>
        <end position="52"/>
    </location>
</feature>
<dbReference type="KEGG" id="stp:Strop_4541"/>
<feature type="compositionally biased region" description="Low complexity" evidence="1">
    <location>
        <begin position="62"/>
        <end position="73"/>
    </location>
</feature>
<name>A4XDF3_SALTO</name>
<evidence type="ECO:0000256" key="1">
    <source>
        <dbReference type="SAM" id="MobiDB-lite"/>
    </source>
</evidence>
<dbReference type="AlphaFoldDB" id="A4XDF3"/>
<sequence>MPPPVAGQWGVPGGPGMSPTPPKRSGGRIALIIGLVVLLGLCPCLGLTGWAACELSTRADDSSTSPFPTSTAPGRAPSDSKDRQNFAPGDCVVNDGTDDDARLRSVPCGPDTYEVLRRIPATTDSDRCDVLEPRTNADYVHDNPDDALDFVLCLRMY</sequence>
<feature type="region of interest" description="Disordered" evidence="1">
    <location>
        <begin position="58"/>
        <end position="106"/>
    </location>
</feature>
<keyword evidence="4" id="KW-1185">Reference proteome</keyword>
<dbReference type="HOGENOM" id="CLU_087581_1_0_11"/>
<dbReference type="eggNOG" id="ENOG502ZT3U">
    <property type="taxonomic scope" value="Bacteria"/>
</dbReference>
<dbReference type="STRING" id="369723.Strop_4541"/>
<evidence type="ECO:0000256" key="2">
    <source>
        <dbReference type="SAM" id="Phobius"/>
    </source>
</evidence>
<evidence type="ECO:0000313" key="3">
    <source>
        <dbReference type="EMBL" id="ABP56969.1"/>
    </source>
</evidence>
<organism evidence="3 4">
    <name type="scientific">Salinispora tropica (strain ATCC BAA-916 / DSM 44818 / JCM 13857 / NBRC 105044 / CNB-440)</name>
    <dbReference type="NCBI Taxonomy" id="369723"/>
    <lineage>
        <taxon>Bacteria</taxon>
        <taxon>Bacillati</taxon>
        <taxon>Actinomycetota</taxon>
        <taxon>Actinomycetes</taxon>
        <taxon>Micromonosporales</taxon>
        <taxon>Micromonosporaceae</taxon>
        <taxon>Salinispora</taxon>
    </lineage>
</organism>
<protein>
    <submittedName>
        <fullName evidence="3">Uncharacterized protein</fullName>
    </submittedName>
</protein>
<accession>A4XDF3</accession>
<evidence type="ECO:0000313" key="4">
    <source>
        <dbReference type="Proteomes" id="UP000000235"/>
    </source>
</evidence>